<keyword evidence="3 5" id="KW-0863">Zinc-finger</keyword>
<protein>
    <recommendedName>
        <fullName evidence="6">Ubiquitin carboxyl-terminal hydrolase</fullName>
        <ecNumber evidence="6">3.4.19.12</ecNumber>
    </recommendedName>
</protein>
<dbReference type="OrthoDB" id="21192at2759"/>
<keyword evidence="10" id="KW-1185">Reference proteome</keyword>
<dbReference type="InterPro" id="IPR028889">
    <property type="entry name" value="USP"/>
</dbReference>
<dbReference type="GO" id="GO:0004843">
    <property type="term" value="F:cysteine-type deubiquitinase activity"/>
    <property type="evidence" value="ECO:0007669"/>
    <property type="project" value="UniProtKB-UniRule"/>
</dbReference>
<keyword evidence="6" id="KW-0788">Thiol protease</keyword>
<evidence type="ECO:0000256" key="6">
    <source>
        <dbReference type="RuleBase" id="RU366025"/>
    </source>
</evidence>
<dbReference type="InterPro" id="IPR018200">
    <property type="entry name" value="USP_CS"/>
</dbReference>
<reference evidence="9 10" key="1">
    <citation type="journal article" date="2017" name="Curr. Biol.">
        <title>Genome architecture and evolution of a unichromosomal asexual nematode.</title>
        <authorList>
            <person name="Fradin H."/>
            <person name="Zegar C."/>
            <person name="Gutwein M."/>
            <person name="Lucas J."/>
            <person name="Kovtun M."/>
            <person name="Corcoran D."/>
            <person name="Baugh L.R."/>
            <person name="Kiontke K."/>
            <person name="Gunsalus K."/>
            <person name="Fitch D.H."/>
            <person name="Piano F."/>
        </authorList>
    </citation>
    <scope>NUCLEOTIDE SEQUENCE [LARGE SCALE GENOMIC DNA]</scope>
    <source>
        <strain evidence="9">PF1309</strain>
    </source>
</reference>
<evidence type="ECO:0000259" key="7">
    <source>
        <dbReference type="PROSITE" id="PS50235"/>
    </source>
</evidence>
<dbReference type="EMBL" id="LIAE01006782">
    <property type="protein sequence ID" value="PAV85333.1"/>
    <property type="molecule type" value="Genomic_DNA"/>
</dbReference>
<dbReference type="InterPro" id="IPR001607">
    <property type="entry name" value="Znf_UBP"/>
</dbReference>
<dbReference type="GO" id="GO:0006508">
    <property type="term" value="P:proteolysis"/>
    <property type="evidence" value="ECO:0007669"/>
    <property type="project" value="UniProtKB-KW"/>
</dbReference>
<dbReference type="Pfam" id="PF00443">
    <property type="entry name" value="UCH"/>
    <property type="match status" value="1"/>
</dbReference>
<dbReference type="PROSITE" id="PS50271">
    <property type="entry name" value="ZF_UBP"/>
    <property type="match status" value="1"/>
</dbReference>
<evidence type="ECO:0000259" key="8">
    <source>
        <dbReference type="PROSITE" id="PS50271"/>
    </source>
</evidence>
<dbReference type="Gene3D" id="3.90.70.10">
    <property type="entry name" value="Cysteine proteinases"/>
    <property type="match status" value="1"/>
</dbReference>
<dbReference type="SUPFAM" id="SSF57850">
    <property type="entry name" value="RING/U-box"/>
    <property type="match status" value="1"/>
</dbReference>
<evidence type="ECO:0000313" key="9">
    <source>
        <dbReference type="EMBL" id="PAV85333.1"/>
    </source>
</evidence>
<dbReference type="PANTHER" id="PTHR21646">
    <property type="entry name" value="UBIQUITIN CARBOXYL-TERMINAL HYDROLASE"/>
    <property type="match status" value="1"/>
</dbReference>
<dbReference type="InterPro" id="IPR001394">
    <property type="entry name" value="Peptidase_C19_UCH"/>
</dbReference>
<sequence>MWKQTKTFFKYLKISRFIDCFRVRNHSATCVLCDSAESPWLCLACGLVFCGRYVNKHGLTHFTQMNKHCVMMNFHSTEVYCYQCDDFVGNDTEDQKIQLTRESLRELQNFKHCHMPPEFDLSLDLEGLETEEENDGGAKAIQERIVQLDEDSGSVPEEEVIPGLRPNASNGQLDRNLSSLHLSTSKADLAVGVYFDSGSGPLIGGRALRPRKRRINMALSPSPPPRDRKNGGRNAMEVHFRGLRNLGNTCFMNSIIQALQSADVFRNYLTRLPILEPDDIVEEQHPLVSPAYNTRRASIASFSGSPSSPTDISNVVAEELRKVLISLTDLSETSAYSPDSFLQAMWKMSPRFRGYQQQDAHEFLRVFIDRLHAELRRCRIPESLDRWLTSVIGGQPANPNGTAVSRIFEGSLQSQVICLTCHTASNKHDPFMDLSLDIFVPAANGRAQTMRLQDCIRRFFDKEELDQCEQYMCGNCMDKRPSTKQLFLKVLPNVLCLHLKRFRWSHVSYNRGKLDNMVDFPLTGLDISQYMAPSALREKNEEHVTFDLSSLVVHHGSGVNCGHYVTFGKHNGRWYLFNDSSVKPCSESTVLRQKAYLLFYTRSTHSPSGANSGMPSTSRR</sequence>
<keyword evidence="6" id="KW-0833">Ubl conjugation pathway</keyword>
<comment type="catalytic activity">
    <reaction evidence="1 6">
        <text>Thiol-dependent hydrolysis of ester, thioester, amide, peptide and isopeptide bonds formed by the C-terminal Gly of ubiquitin (a 76-residue protein attached to proteins as an intracellular targeting signal).</text>
        <dbReference type="EC" id="3.4.19.12"/>
    </reaction>
</comment>
<evidence type="ECO:0000256" key="3">
    <source>
        <dbReference type="ARBA" id="ARBA00022771"/>
    </source>
</evidence>
<proteinExistence type="inferred from homology"/>
<feature type="domain" description="UBP-type" evidence="8">
    <location>
        <begin position="13"/>
        <end position="107"/>
    </location>
</feature>
<dbReference type="InterPro" id="IPR013083">
    <property type="entry name" value="Znf_RING/FYVE/PHD"/>
</dbReference>
<name>A0A2A2LGJ8_9BILA</name>
<dbReference type="STRING" id="2018661.A0A2A2LGJ8"/>
<dbReference type="PANTHER" id="PTHR21646:SF19">
    <property type="entry name" value="UBIQUITIN CARBOXYL-TERMINAL HYDROLASE 3"/>
    <property type="match status" value="1"/>
</dbReference>
<gene>
    <name evidence="9" type="ORF">WR25_22835</name>
</gene>
<dbReference type="Pfam" id="PF02148">
    <property type="entry name" value="zf-UBP"/>
    <property type="match status" value="1"/>
</dbReference>
<feature type="domain" description="USP" evidence="7">
    <location>
        <begin position="241"/>
        <end position="603"/>
    </location>
</feature>
<comment type="similarity">
    <text evidence="6">Belongs to the peptidase C19 family.</text>
</comment>
<dbReference type="GO" id="GO:0016579">
    <property type="term" value="P:protein deubiquitination"/>
    <property type="evidence" value="ECO:0007669"/>
    <property type="project" value="InterPro"/>
</dbReference>
<dbReference type="SMART" id="SM00290">
    <property type="entry name" value="ZnF_UBP"/>
    <property type="match status" value="1"/>
</dbReference>
<organism evidence="9 10">
    <name type="scientific">Diploscapter pachys</name>
    <dbReference type="NCBI Taxonomy" id="2018661"/>
    <lineage>
        <taxon>Eukaryota</taxon>
        <taxon>Metazoa</taxon>
        <taxon>Ecdysozoa</taxon>
        <taxon>Nematoda</taxon>
        <taxon>Chromadorea</taxon>
        <taxon>Rhabditida</taxon>
        <taxon>Rhabditina</taxon>
        <taxon>Rhabditomorpha</taxon>
        <taxon>Rhabditoidea</taxon>
        <taxon>Rhabditidae</taxon>
        <taxon>Diploscapter</taxon>
    </lineage>
</organism>
<dbReference type="EC" id="3.4.19.12" evidence="6"/>
<keyword evidence="2" id="KW-0479">Metal-binding</keyword>
<evidence type="ECO:0000313" key="10">
    <source>
        <dbReference type="Proteomes" id="UP000218231"/>
    </source>
</evidence>
<dbReference type="Gene3D" id="3.30.40.10">
    <property type="entry name" value="Zinc/RING finger domain, C3HC4 (zinc finger)"/>
    <property type="match status" value="1"/>
</dbReference>
<comment type="caution">
    <text evidence="9">The sequence shown here is derived from an EMBL/GenBank/DDBJ whole genome shotgun (WGS) entry which is preliminary data.</text>
</comment>
<keyword evidence="6" id="KW-0378">Hydrolase</keyword>
<dbReference type="Proteomes" id="UP000218231">
    <property type="component" value="Unassembled WGS sequence"/>
</dbReference>
<dbReference type="PROSITE" id="PS00973">
    <property type="entry name" value="USP_2"/>
    <property type="match status" value="1"/>
</dbReference>
<evidence type="ECO:0000256" key="1">
    <source>
        <dbReference type="ARBA" id="ARBA00000707"/>
    </source>
</evidence>
<dbReference type="SUPFAM" id="SSF54001">
    <property type="entry name" value="Cysteine proteinases"/>
    <property type="match status" value="1"/>
</dbReference>
<evidence type="ECO:0000256" key="4">
    <source>
        <dbReference type="ARBA" id="ARBA00022833"/>
    </source>
</evidence>
<keyword evidence="4" id="KW-0862">Zinc</keyword>
<dbReference type="InterPro" id="IPR050185">
    <property type="entry name" value="Ub_carboxyl-term_hydrolase"/>
</dbReference>
<dbReference type="AlphaFoldDB" id="A0A2A2LGJ8"/>
<dbReference type="GO" id="GO:0008270">
    <property type="term" value="F:zinc ion binding"/>
    <property type="evidence" value="ECO:0007669"/>
    <property type="project" value="UniProtKB-KW"/>
</dbReference>
<dbReference type="PROSITE" id="PS00972">
    <property type="entry name" value="USP_1"/>
    <property type="match status" value="1"/>
</dbReference>
<dbReference type="InterPro" id="IPR038765">
    <property type="entry name" value="Papain-like_cys_pep_sf"/>
</dbReference>
<evidence type="ECO:0000256" key="2">
    <source>
        <dbReference type="ARBA" id="ARBA00022723"/>
    </source>
</evidence>
<keyword evidence="6" id="KW-0645">Protease</keyword>
<dbReference type="PROSITE" id="PS50235">
    <property type="entry name" value="USP_3"/>
    <property type="match status" value="1"/>
</dbReference>
<accession>A0A2A2LGJ8</accession>
<evidence type="ECO:0000256" key="5">
    <source>
        <dbReference type="PROSITE-ProRule" id="PRU00502"/>
    </source>
</evidence>